<evidence type="ECO:0000313" key="2">
    <source>
        <dbReference type="Proteomes" id="UP000185511"/>
    </source>
</evidence>
<protein>
    <submittedName>
        <fullName evidence="1">Uncharacterized protein</fullName>
    </submittedName>
</protein>
<dbReference type="Proteomes" id="UP000185511">
    <property type="component" value="Chromosome"/>
</dbReference>
<keyword evidence="2" id="KW-1185">Reference proteome</keyword>
<dbReference type="KEGG" id="acad:UA74_16220"/>
<organism evidence="1 2">
    <name type="scientific">Actinoalloteichus fjordicus</name>
    <dbReference type="NCBI Taxonomy" id="1612552"/>
    <lineage>
        <taxon>Bacteria</taxon>
        <taxon>Bacillati</taxon>
        <taxon>Actinomycetota</taxon>
        <taxon>Actinomycetes</taxon>
        <taxon>Pseudonocardiales</taxon>
        <taxon>Pseudonocardiaceae</taxon>
        <taxon>Actinoalloteichus</taxon>
    </lineage>
</organism>
<proteinExistence type="predicted"/>
<sequence>MRSQDFISGAFKSPILVELCKQFLDDFEGLRRLDDVNLYHQITFAASLRNSRDVFLPQIAPELDDVAERIMGRMKAGWFARTELSSPQSWFSKTGEIRSVGTLDSRLGSVISEKPQGALWTSSYLPNGESSWARKERAEFSRENRTLWSVYFHESDHSIYHIDALRDFQWLASQYPGDSRGGRICVEWRDVSVDFRAVHLTARGLLATQNFPVVTSLGVAELRGWDAESTVWLRDLKDIRVVPVDDLTE</sequence>
<gene>
    <name evidence="1" type="ORF">UA74_16220</name>
</gene>
<evidence type="ECO:0000313" key="1">
    <source>
        <dbReference type="EMBL" id="APU15292.1"/>
    </source>
</evidence>
<dbReference type="RefSeq" id="WP_157442251.1">
    <property type="nucleotide sequence ID" value="NZ_CP016076.1"/>
</dbReference>
<name>A0AAC9PSS1_9PSEU</name>
<reference evidence="2" key="1">
    <citation type="submission" date="2016-06" db="EMBL/GenBank/DDBJ databases">
        <title>Complete genome sequence of Actinoalloteichus fjordicus DSM 46855 (=ADI127-17), type strain of the new species Actinoalloteichus fjordicus.</title>
        <authorList>
            <person name="Ruckert C."/>
            <person name="Nouioui I."/>
            <person name="Willmese J."/>
            <person name="van Wezel G."/>
            <person name="Klenk H.-P."/>
            <person name="Kalinowski J."/>
            <person name="Zotchev S.B."/>
        </authorList>
    </citation>
    <scope>NUCLEOTIDE SEQUENCE [LARGE SCALE GENOMIC DNA]</scope>
    <source>
        <strain evidence="2">ADI127-7</strain>
    </source>
</reference>
<dbReference type="EMBL" id="CP016076">
    <property type="protein sequence ID" value="APU15292.1"/>
    <property type="molecule type" value="Genomic_DNA"/>
</dbReference>
<dbReference type="AlphaFoldDB" id="A0AAC9PSS1"/>
<accession>A0AAC9PSS1</accession>